<reference evidence="2" key="1">
    <citation type="submission" date="2020-03" db="EMBL/GenBank/DDBJ databases">
        <title>Draft Genome Sequence of Cylindrodendrum hubeiense.</title>
        <authorList>
            <person name="Buettner E."/>
            <person name="Kellner H."/>
        </authorList>
    </citation>
    <scope>NUCLEOTIDE SEQUENCE</scope>
    <source>
        <strain evidence="2">IHI 201604</strain>
    </source>
</reference>
<name>A0A9P5H3H1_9HYPO</name>
<feature type="compositionally biased region" description="Acidic residues" evidence="1">
    <location>
        <begin position="107"/>
        <end position="137"/>
    </location>
</feature>
<organism evidence="2 3">
    <name type="scientific">Cylindrodendrum hubeiense</name>
    <dbReference type="NCBI Taxonomy" id="595255"/>
    <lineage>
        <taxon>Eukaryota</taxon>
        <taxon>Fungi</taxon>
        <taxon>Dikarya</taxon>
        <taxon>Ascomycota</taxon>
        <taxon>Pezizomycotina</taxon>
        <taxon>Sordariomycetes</taxon>
        <taxon>Hypocreomycetidae</taxon>
        <taxon>Hypocreales</taxon>
        <taxon>Nectriaceae</taxon>
        <taxon>Cylindrodendrum</taxon>
    </lineage>
</organism>
<gene>
    <name evidence="2" type="ORF">G7Z17_g10011</name>
</gene>
<keyword evidence="3" id="KW-1185">Reference proteome</keyword>
<evidence type="ECO:0000256" key="1">
    <source>
        <dbReference type="SAM" id="MobiDB-lite"/>
    </source>
</evidence>
<dbReference type="OrthoDB" id="411372at2759"/>
<dbReference type="EMBL" id="JAANBB010000308">
    <property type="protein sequence ID" value="KAF7544359.1"/>
    <property type="molecule type" value="Genomic_DNA"/>
</dbReference>
<feature type="region of interest" description="Disordered" evidence="1">
    <location>
        <begin position="1"/>
        <end position="77"/>
    </location>
</feature>
<sequence>MNIHGRDPAQAQPSLTEEGEPPVDVREATRQVPSSSSGNRVVPAAANRRRHSSHGIEAQYRAPDRVARSVSPPMGFGSIAAHLRLDDESDNDILRLWRGREHNDEASTSDDDSESDDGTDGPSDAEDDEEEDDDDEIILIGHR</sequence>
<dbReference type="Proteomes" id="UP000722485">
    <property type="component" value="Unassembled WGS sequence"/>
</dbReference>
<protein>
    <submittedName>
        <fullName evidence="2">Uncharacterized protein</fullName>
    </submittedName>
</protein>
<proteinExistence type="predicted"/>
<comment type="caution">
    <text evidence="2">The sequence shown here is derived from an EMBL/GenBank/DDBJ whole genome shotgun (WGS) entry which is preliminary data.</text>
</comment>
<feature type="region of interest" description="Disordered" evidence="1">
    <location>
        <begin position="97"/>
        <end position="143"/>
    </location>
</feature>
<accession>A0A9P5H3H1</accession>
<evidence type="ECO:0000313" key="3">
    <source>
        <dbReference type="Proteomes" id="UP000722485"/>
    </source>
</evidence>
<dbReference type="AlphaFoldDB" id="A0A9P5H3H1"/>
<evidence type="ECO:0000313" key="2">
    <source>
        <dbReference type="EMBL" id="KAF7544359.1"/>
    </source>
</evidence>